<dbReference type="SUPFAM" id="SSF53448">
    <property type="entry name" value="Nucleotide-diphospho-sugar transferases"/>
    <property type="match status" value="1"/>
</dbReference>
<keyword evidence="3" id="KW-1185">Reference proteome</keyword>
<feature type="domain" description="Glycosyltransferase 2-like" evidence="1">
    <location>
        <begin position="10"/>
        <end position="156"/>
    </location>
</feature>
<reference evidence="2 3" key="1">
    <citation type="submission" date="2017-07" db="EMBL/GenBank/DDBJ databases">
        <title>Leptospira spp. isolated from tropical soils.</title>
        <authorList>
            <person name="Thibeaux R."/>
            <person name="Iraola G."/>
            <person name="Ferres I."/>
            <person name="Bierque E."/>
            <person name="Girault D."/>
            <person name="Soupe-Gilbert M.-E."/>
            <person name="Picardeau M."/>
            <person name="Goarant C."/>
        </authorList>
    </citation>
    <scope>NUCLEOTIDE SEQUENCE [LARGE SCALE GENOMIC DNA]</scope>
    <source>
        <strain evidence="2 3">FH2-B-A1</strain>
    </source>
</reference>
<dbReference type="AlphaFoldDB" id="A0A2N0ANU5"/>
<keyword evidence="2" id="KW-0808">Transferase</keyword>
<dbReference type="GO" id="GO:0016740">
    <property type="term" value="F:transferase activity"/>
    <property type="evidence" value="ECO:0007669"/>
    <property type="project" value="UniProtKB-KW"/>
</dbReference>
<protein>
    <submittedName>
        <fullName evidence="2">Glycosyl transferase</fullName>
    </submittedName>
</protein>
<gene>
    <name evidence="2" type="ORF">CH364_07430</name>
</gene>
<dbReference type="Proteomes" id="UP000232145">
    <property type="component" value="Unassembled WGS sequence"/>
</dbReference>
<dbReference type="InterPro" id="IPR001173">
    <property type="entry name" value="Glyco_trans_2-like"/>
</dbReference>
<dbReference type="EMBL" id="NPDX01000001">
    <property type="protein sequence ID" value="PJZ85998.1"/>
    <property type="molecule type" value="Genomic_DNA"/>
</dbReference>
<dbReference type="InterPro" id="IPR050834">
    <property type="entry name" value="Glycosyltransf_2"/>
</dbReference>
<name>A0A2N0ANU5_9LEPT</name>
<evidence type="ECO:0000313" key="3">
    <source>
        <dbReference type="Proteomes" id="UP000232145"/>
    </source>
</evidence>
<dbReference type="Gene3D" id="3.90.550.10">
    <property type="entry name" value="Spore Coat Polysaccharide Biosynthesis Protein SpsA, Chain A"/>
    <property type="match status" value="1"/>
</dbReference>
<dbReference type="RefSeq" id="WP_100742902.1">
    <property type="nucleotide sequence ID" value="NZ_NPDW01000001.1"/>
</dbReference>
<evidence type="ECO:0000313" key="2">
    <source>
        <dbReference type="EMBL" id="PJZ85998.1"/>
    </source>
</evidence>
<dbReference type="CDD" id="cd00761">
    <property type="entry name" value="Glyco_tranf_GTA_type"/>
    <property type="match status" value="1"/>
</dbReference>
<dbReference type="InterPro" id="IPR029044">
    <property type="entry name" value="Nucleotide-diphossugar_trans"/>
</dbReference>
<organism evidence="2 3">
    <name type="scientific">Leptospira harrisiae</name>
    <dbReference type="NCBI Taxonomy" id="2023189"/>
    <lineage>
        <taxon>Bacteria</taxon>
        <taxon>Pseudomonadati</taxon>
        <taxon>Spirochaetota</taxon>
        <taxon>Spirochaetia</taxon>
        <taxon>Leptospirales</taxon>
        <taxon>Leptospiraceae</taxon>
        <taxon>Leptospira</taxon>
    </lineage>
</organism>
<evidence type="ECO:0000259" key="1">
    <source>
        <dbReference type="Pfam" id="PF00535"/>
    </source>
</evidence>
<dbReference type="PANTHER" id="PTHR43685">
    <property type="entry name" value="GLYCOSYLTRANSFERASE"/>
    <property type="match status" value="1"/>
</dbReference>
<sequence length="322" mass="37395">MSSLETPLVSIILPTFNRKRIVDRAIQSVISQTYPHWELHIVDDGSTDDTWKDLLSKLPRWKGELSSFGRNKKSIQVHQTEHRGVSATRNFGVEKASGEWIAFLDSDDAWYPEKLSKQIEFHKSHPELFFSQTREVWNKKGNLMEPKGKYQKRSGMFLKESLELCMVTSSSFLAHKQTLGEIGLFRTELPVCEDYDLWNRILLAGHSIGLIEENLMVRYGGHEDQLSNKYLALERFRLYSLLLTKEEFRENGKWDLLEPQAKLLFRNAIKSRIDTILQGRSKRGKDTEWIENLLTDFLSETPISKKNLESLLVDGLFESERT</sequence>
<accession>A0A2N0ANU5</accession>
<proteinExistence type="predicted"/>
<dbReference type="Pfam" id="PF00535">
    <property type="entry name" value="Glycos_transf_2"/>
    <property type="match status" value="1"/>
</dbReference>
<comment type="caution">
    <text evidence="2">The sequence shown here is derived from an EMBL/GenBank/DDBJ whole genome shotgun (WGS) entry which is preliminary data.</text>
</comment>
<dbReference type="OrthoDB" id="305760at2"/>
<dbReference type="PANTHER" id="PTHR43685:SF2">
    <property type="entry name" value="GLYCOSYLTRANSFERASE 2-LIKE DOMAIN-CONTAINING PROTEIN"/>
    <property type="match status" value="1"/>
</dbReference>